<keyword evidence="3" id="KW-1185">Reference proteome</keyword>
<accession>A0ABQ2XUU1</accession>
<keyword evidence="1" id="KW-0472">Membrane</keyword>
<sequence length="246" mass="26789">MKISNKQLTPFFSGAMTAAIVIGTTVFLTGAKDGPVKAQFDEITVGRINIVEPDGTKRLIIANKAQFPGAFEQGKEIPRPDRASFAGMIFLDEEGNENGGFIQKGSKDADGKIRAGLSLTFDRYRQDQALQLLHTNNEKSASSAIMINDVPHHLTTSLKQISEFGEASGKMSSQEKAAYWQKLSDEGRLSENRIRLGTTADKASALALKDARGRTRMLLIVNADGNTQINMLDENGKIVKSMKAID</sequence>
<keyword evidence="1" id="KW-1133">Transmembrane helix</keyword>
<dbReference type="EMBL" id="BMYU01000002">
    <property type="protein sequence ID" value="GGX34597.1"/>
    <property type="molecule type" value="Genomic_DNA"/>
</dbReference>
<keyword evidence="1" id="KW-0812">Transmembrane</keyword>
<dbReference type="RefSeq" id="WP_229793043.1">
    <property type="nucleotide sequence ID" value="NZ_BMYU01000002.1"/>
</dbReference>
<comment type="caution">
    <text evidence="2">The sequence shown here is derived from an EMBL/GenBank/DDBJ whole genome shotgun (WGS) entry which is preliminary data.</text>
</comment>
<evidence type="ECO:0000313" key="2">
    <source>
        <dbReference type="EMBL" id="GGX34597.1"/>
    </source>
</evidence>
<protein>
    <submittedName>
        <fullName evidence="2">Uncharacterized protein</fullName>
    </submittedName>
</protein>
<name>A0ABQ2XUU1_9BURK</name>
<proteinExistence type="predicted"/>
<reference evidence="3" key="1">
    <citation type="journal article" date="2019" name="Int. J. Syst. Evol. Microbiol.">
        <title>The Global Catalogue of Microorganisms (GCM) 10K type strain sequencing project: providing services to taxonomists for standard genome sequencing and annotation.</title>
        <authorList>
            <consortium name="The Broad Institute Genomics Platform"/>
            <consortium name="The Broad Institute Genome Sequencing Center for Infectious Disease"/>
            <person name="Wu L."/>
            <person name="Ma J."/>
        </authorList>
    </citation>
    <scope>NUCLEOTIDE SEQUENCE [LARGE SCALE GENOMIC DNA]</scope>
    <source>
        <strain evidence="3">KCTC 23917</strain>
    </source>
</reference>
<gene>
    <name evidence="2" type="ORF">GCM10010946_09780</name>
</gene>
<evidence type="ECO:0000256" key="1">
    <source>
        <dbReference type="SAM" id="Phobius"/>
    </source>
</evidence>
<evidence type="ECO:0000313" key="3">
    <source>
        <dbReference type="Proteomes" id="UP000653343"/>
    </source>
</evidence>
<organism evidence="2 3">
    <name type="scientific">Undibacterium squillarum</name>
    <dbReference type="NCBI Taxonomy" id="1131567"/>
    <lineage>
        <taxon>Bacteria</taxon>
        <taxon>Pseudomonadati</taxon>
        <taxon>Pseudomonadota</taxon>
        <taxon>Betaproteobacteria</taxon>
        <taxon>Burkholderiales</taxon>
        <taxon>Oxalobacteraceae</taxon>
        <taxon>Undibacterium</taxon>
    </lineage>
</organism>
<feature type="transmembrane region" description="Helical" evidence="1">
    <location>
        <begin position="12"/>
        <end position="31"/>
    </location>
</feature>
<dbReference type="Proteomes" id="UP000653343">
    <property type="component" value="Unassembled WGS sequence"/>
</dbReference>